<evidence type="ECO:0000256" key="5">
    <source>
        <dbReference type="ARBA" id="ARBA00022679"/>
    </source>
</evidence>
<evidence type="ECO:0000313" key="12">
    <source>
        <dbReference type="Proteomes" id="UP000178319"/>
    </source>
</evidence>
<feature type="transmembrane region" description="Helical" evidence="10">
    <location>
        <begin position="315"/>
        <end position="332"/>
    </location>
</feature>
<dbReference type="GO" id="GO:0000009">
    <property type="term" value="F:alpha-1,6-mannosyltransferase activity"/>
    <property type="evidence" value="ECO:0007669"/>
    <property type="project" value="InterPro"/>
</dbReference>
<keyword evidence="5" id="KW-0808">Transferase</keyword>
<keyword evidence="6 10" id="KW-0812">Transmembrane</keyword>
<dbReference type="UniPathway" id="UPA00196"/>
<feature type="transmembrane region" description="Helical" evidence="10">
    <location>
        <begin position="102"/>
        <end position="124"/>
    </location>
</feature>
<evidence type="ECO:0000256" key="9">
    <source>
        <dbReference type="ARBA" id="ARBA00023136"/>
    </source>
</evidence>
<evidence type="ECO:0000256" key="7">
    <source>
        <dbReference type="ARBA" id="ARBA00022824"/>
    </source>
</evidence>
<keyword evidence="3" id="KW-0337">GPI-anchor biosynthesis</keyword>
<proteinExistence type="predicted"/>
<dbReference type="InterPro" id="IPR007315">
    <property type="entry name" value="PIG-V/Gpi18"/>
</dbReference>
<evidence type="ECO:0000256" key="1">
    <source>
        <dbReference type="ARBA" id="ARBA00004477"/>
    </source>
</evidence>
<dbReference type="GO" id="GO:0031501">
    <property type="term" value="C:mannosyltransferase complex"/>
    <property type="evidence" value="ECO:0007669"/>
    <property type="project" value="TreeGrafter"/>
</dbReference>
<sequence>MKKYLGFNRDLFEIVLFFIAWRIWITVFALLGIILLQPPSRDLFGGGFENYITNPLFWGWSNFDGEHYVSIAQKGYGTLTHAFFPGYPFLIKQLSPEGLSRIVFTGQAVSSLFFLLSLIVLWQLIRLDYPREVARFALVLLVTFPTSFFFGSVYGESLLLFLTLLSFFLARKAKWFTSSLIASIASATRIFGIVLLPSLFIEWLLQRKGGKITIRDAQIFTIALAGLGLLLYMLYLYKTTGNPLSFYTEQKFFAQGRVSDKLILLPQVFWRYFKMLLTVQKTSPLYFTVWMEFLSGILGSVLIVYGYFRKVRYSYLAFATISFLLPTLTGSFTSLPRYTLVIFPFFIIGSLWLSDAKKKTRVAIISLFVVLLGIKTMMFVTGYWVA</sequence>
<comment type="caution">
    <text evidence="11">The sequence shown here is derived from an EMBL/GenBank/DDBJ whole genome shotgun (WGS) entry which is preliminary data.</text>
</comment>
<evidence type="ECO:0008006" key="13">
    <source>
        <dbReference type="Google" id="ProtNLM"/>
    </source>
</evidence>
<evidence type="ECO:0000313" key="11">
    <source>
        <dbReference type="EMBL" id="OGY11789.1"/>
    </source>
</evidence>
<evidence type="ECO:0000256" key="3">
    <source>
        <dbReference type="ARBA" id="ARBA00022502"/>
    </source>
</evidence>
<name>A0A1G1V8P6_9BACT</name>
<protein>
    <recommendedName>
        <fullName evidence="13">Glycosyltransferase RgtA/B/C/D-like domain-containing protein</fullName>
    </recommendedName>
</protein>
<feature type="transmembrane region" description="Helical" evidence="10">
    <location>
        <begin position="362"/>
        <end position="385"/>
    </location>
</feature>
<keyword evidence="9 10" id="KW-0472">Membrane</keyword>
<reference evidence="11 12" key="1">
    <citation type="journal article" date="2016" name="Nat. Commun.">
        <title>Thousands of microbial genomes shed light on interconnected biogeochemical processes in an aquifer system.</title>
        <authorList>
            <person name="Anantharaman K."/>
            <person name="Brown C.T."/>
            <person name="Hug L.A."/>
            <person name="Sharon I."/>
            <person name="Castelle C.J."/>
            <person name="Probst A.J."/>
            <person name="Thomas B.C."/>
            <person name="Singh A."/>
            <person name="Wilkins M.J."/>
            <person name="Karaoz U."/>
            <person name="Brodie E.L."/>
            <person name="Williams K.H."/>
            <person name="Hubbard S.S."/>
            <person name="Banfield J.F."/>
        </authorList>
    </citation>
    <scope>NUCLEOTIDE SEQUENCE [LARGE SCALE GENOMIC DNA]</scope>
</reference>
<evidence type="ECO:0000256" key="2">
    <source>
        <dbReference type="ARBA" id="ARBA00004687"/>
    </source>
</evidence>
<dbReference type="PANTHER" id="PTHR12468:SF2">
    <property type="entry name" value="GPI MANNOSYLTRANSFERASE 2"/>
    <property type="match status" value="1"/>
</dbReference>
<dbReference type="EMBL" id="MHBZ01000011">
    <property type="protein sequence ID" value="OGY11789.1"/>
    <property type="molecule type" value="Genomic_DNA"/>
</dbReference>
<organism evidence="11 12">
    <name type="scientific">Candidatus Blackburnbacteria bacterium RIFCSPHIGHO2_02_FULL_44_20</name>
    <dbReference type="NCBI Taxonomy" id="1797516"/>
    <lineage>
        <taxon>Bacteria</taxon>
        <taxon>Candidatus Blackburniibacteriota</taxon>
    </lineage>
</organism>
<dbReference type="Pfam" id="PF04188">
    <property type="entry name" value="Mannosyl_trans2"/>
    <property type="match status" value="1"/>
</dbReference>
<feature type="transmembrane region" description="Helical" evidence="10">
    <location>
        <begin position="338"/>
        <end position="355"/>
    </location>
</feature>
<dbReference type="GO" id="GO:0004376">
    <property type="term" value="F:GPI mannosyltransferase activity"/>
    <property type="evidence" value="ECO:0007669"/>
    <property type="project" value="InterPro"/>
</dbReference>
<feature type="transmembrane region" description="Helical" evidence="10">
    <location>
        <begin position="217"/>
        <end position="237"/>
    </location>
</feature>
<keyword evidence="4" id="KW-0328">Glycosyltransferase</keyword>
<comment type="subcellular location">
    <subcellularLocation>
        <location evidence="1">Endoplasmic reticulum membrane</location>
        <topology evidence="1">Multi-pass membrane protein</topology>
    </subcellularLocation>
</comment>
<gene>
    <name evidence="11" type="ORF">A3D26_01625</name>
</gene>
<dbReference type="Proteomes" id="UP000178319">
    <property type="component" value="Unassembled WGS sequence"/>
</dbReference>
<feature type="transmembrane region" description="Helical" evidence="10">
    <location>
        <begin position="136"/>
        <end position="169"/>
    </location>
</feature>
<dbReference type="AlphaFoldDB" id="A0A1G1V8P6"/>
<dbReference type="GO" id="GO:0016020">
    <property type="term" value="C:membrane"/>
    <property type="evidence" value="ECO:0007669"/>
    <property type="project" value="GOC"/>
</dbReference>
<keyword evidence="8 10" id="KW-1133">Transmembrane helix</keyword>
<feature type="transmembrane region" description="Helical" evidence="10">
    <location>
        <begin position="12"/>
        <end position="36"/>
    </location>
</feature>
<dbReference type="PANTHER" id="PTHR12468">
    <property type="entry name" value="GPI MANNOSYLTRANSFERASE 2"/>
    <property type="match status" value="1"/>
</dbReference>
<accession>A0A1G1V8P6</accession>
<dbReference type="GO" id="GO:0006506">
    <property type="term" value="P:GPI anchor biosynthetic process"/>
    <property type="evidence" value="ECO:0007669"/>
    <property type="project" value="UniProtKB-UniPathway"/>
</dbReference>
<evidence type="ECO:0000256" key="8">
    <source>
        <dbReference type="ARBA" id="ARBA00022989"/>
    </source>
</evidence>
<evidence type="ECO:0000256" key="4">
    <source>
        <dbReference type="ARBA" id="ARBA00022676"/>
    </source>
</evidence>
<keyword evidence="7" id="KW-0256">Endoplasmic reticulum</keyword>
<evidence type="ECO:0000256" key="10">
    <source>
        <dbReference type="SAM" id="Phobius"/>
    </source>
</evidence>
<feature type="transmembrane region" description="Helical" evidence="10">
    <location>
        <begin position="285"/>
        <end position="308"/>
    </location>
</feature>
<dbReference type="STRING" id="1797516.A3D26_01625"/>
<feature type="transmembrane region" description="Helical" evidence="10">
    <location>
        <begin position="181"/>
        <end position="205"/>
    </location>
</feature>
<comment type="pathway">
    <text evidence="2">Glycolipid biosynthesis; glycosylphosphatidylinositol-anchor biosynthesis.</text>
</comment>
<evidence type="ECO:0000256" key="6">
    <source>
        <dbReference type="ARBA" id="ARBA00022692"/>
    </source>
</evidence>